<evidence type="ECO:0000256" key="5">
    <source>
        <dbReference type="ARBA" id="ARBA00022741"/>
    </source>
</evidence>
<dbReference type="InterPro" id="IPR000719">
    <property type="entry name" value="Prot_kinase_dom"/>
</dbReference>
<feature type="domain" description="Protein kinase" evidence="16">
    <location>
        <begin position="12"/>
        <end position="292"/>
    </location>
</feature>
<comment type="similarity">
    <text evidence="1">Belongs to the protein kinase superfamily. CMGC Ser/Thr protein kinase family. CDC2/CDKX subfamily.</text>
</comment>
<evidence type="ECO:0000256" key="11">
    <source>
        <dbReference type="ARBA" id="ARBA00042858"/>
    </source>
</evidence>
<comment type="caution">
    <text evidence="17">The sequence shown here is derived from an EMBL/GenBank/DDBJ whole genome shotgun (WGS) entry which is preliminary data.</text>
</comment>
<evidence type="ECO:0000256" key="13">
    <source>
        <dbReference type="ARBA" id="ARBA00048367"/>
    </source>
</evidence>
<dbReference type="InterPro" id="IPR011009">
    <property type="entry name" value="Kinase-like_dom_sf"/>
</dbReference>
<dbReference type="FunFam" id="1.10.510.10:FF:000611">
    <property type="entry name" value="CMGC family protein kinase"/>
    <property type="match status" value="1"/>
</dbReference>
<dbReference type="PROSITE" id="PS00108">
    <property type="entry name" value="PROTEIN_KINASE_ST"/>
    <property type="match status" value="1"/>
</dbReference>
<evidence type="ECO:0000313" key="18">
    <source>
        <dbReference type="Proteomes" id="UP000187209"/>
    </source>
</evidence>
<reference evidence="17 18" key="1">
    <citation type="submission" date="2016-11" db="EMBL/GenBank/DDBJ databases">
        <title>The macronuclear genome of Stentor coeruleus: a giant cell with tiny introns.</title>
        <authorList>
            <person name="Slabodnick M."/>
            <person name="Ruby J.G."/>
            <person name="Reiff S.B."/>
            <person name="Swart E.C."/>
            <person name="Gosai S."/>
            <person name="Prabakaran S."/>
            <person name="Witkowska E."/>
            <person name="Larue G.E."/>
            <person name="Fisher S."/>
            <person name="Freeman R.M."/>
            <person name="Gunawardena J."/>
            <person name="Chu W."/>
            <person name="Stover N.A."/>
            <person name="Gregory B.D."/>
            <person name="Nowacki M."/>
            <person name="Derisi J."/>
            <person name="Roy S.W."/>
            <person name="Marshall W.F."/>
            <person name="Sood P."/>
        </authorList>
    </citation>
    <scope>NUCLEOTIDE SEQUENCE [LARGE SCALE GENOMIC DNA]</scope>
    <source>
        <strain evidence="17">WM001</strain>
    </source>
</reference>
<dbReference type="Gene3D" id="3.30.200.20">
    <property type="entry name" value="Phosphorylase Kinase, domain 1"/>
    <property type="match status" value="1"/>
</dbReference>
<dbReference type="GO" id="GO:0005524">
    <property type="term" value="F:ATP binding"/>
    <property type="evidence" value="ECO:0007669"/>
    <property type="project" value="UniProtKB-UniRule"/>
</dbReference>
<evidence type="ECO:0000256" key="6">
    <source>
        <dbReference type="ARBA" id="ARBA00022777"/>
    </source>
</evidence>
<dbReference type="PROSITE" id="PS50011">
    <property type="entry name" value="PROTEIN_KINASE_DOM"/>
    <property type="match status" value="1"/>
</dbReference>
<keyword evidence="6" id="KW-0418">Kinase</keyword>
<dbReference type="GO" id="GO:0005634">
    <property type="term" value="C:nucleus"/>
    <property type="evidence" value="ECO:0007669"/>
    <property type="project" value="TreeGrafter"/>
</dbReference>
<evidence type="ECO:0000256" key="8">
    <source>
        <dbReference type="ARBA" id="ARBA00038543"/>
    </source>
</evidence>
<keyword evidence="7 14" id="KW-0067">ATP-binding</keyword>
<dbReference type="AlphaFoldDB" id="A0A1R2AKU6"/>
<dbReference type="InterPro" id="IPR008271">
    <property type="entry name" value="Ser/Thr_kinase_AS"/>
</dbReference>
<dbReference type="GO" id="GO:0004693">
    <property type="term" value="F:cyclin-dependent protein serine/threonine kinase activity"/>
    <property type="evidence" value="ECO:0007669"/>
    <property type="project" value="UniProtKB-EC"/>
</dbReference>
<evidence type="ECO:0000256" key="4">
    <source>
        <dbReference type="ARBA" id="ARBA00022679"/>
    </source>
</evidence>
<dbReference type="SMART" id="SM00220">
    <property type="entry name" value="S_TKc"/>
    <property type="match status" value="1"/>
</dbReference>
<comment type="subunit">
    <text evidence="8">May form a complex composed of at least the catalytic subunit CRK2 and a cyclin.</text>
</comment>
<dbReference type="InterPro" id="IPR050108">
    <property type="entry name" value="CDK"/>
</dbReference>
<protein>
    <recommendedName>
        <fullName evidence="9">Cyclin-dependent kinase 2 homolog</fullName>
        <ecNumber evidence="2">2.7.11.22</ecNumber>
    </recommendedName>
    <alternativeName>
        <fullName evidence="10">Cell division control protein 2 homolog</fullName>
    </alternativeName>
    <alternativeName>
        <fullName evidence="11">cdc2-related kinase 2</fullName>
    </alternativeName>
</protein>
<evidence type="ECO:0000256" key="10">
    <source>
        <dbReference type="ARBA" id="ARBA00041902"/>
    </source>
</evidence>
<evidence type="ECO:0000256" key="9">
    <source>
        <dbReference type="ARBA" id="ARBA00039612"/>
    </source>
</evidence>
<evidence type="ECO:0000259" key="16">
    <source>
        <dbReference type="PROSITE" id="PS50011"/>
    </source>
</evidence>
<keyword evidence="18" id="KW-1185">Reference proteome</keyword>
<organism evidence="17 18">
    <name type="scientific">Stentor coeruleus</name>
    <dbReference type="NCBI Taxonomy" id="5963"/>
    <lineage>
        <taxon>Eukaryota</taxon>
        <taxon>Sar</taxon>
        <taxon>Alveolata</taxon>
        <taxon>Ciliophora</taxon>
        <taxon>Postciliodesmatophora</taxon>
        <taxon>Heterotrichea</taxon>
        <taxon>Heterotrichida</taxon>
        <taxon>Stentoridae</taxon>
        <taxon>Stentor</taxon>
    </lineage>
</organism>
<dbReference type="SUPFAM" id="SSF56112">
    <property type="entry name" value="Protein kinase-like (PK-like)"/>
    <property type="match status" value="1"/>
</dbReference>
<gene>
    <name evidence="17" type="ORF">SteCoe_39058</name>
</gene>
<dbReference type="CDD" id="cd07829">
    <property type="entry name" value="STKc_CDK_like"/>
    <property type="match status" value="1"/>
</dbReference>
<evidence type="ECO:0000256" key="1">
    <source>
        <dbReference type="ARBA" id="ARBA00006485"/>
    </source>
</evidence>
<evidence type="ECO:0000256" key="7">
    <source>
        <dbReference type="ARBA" id="ARBA00022840"/>
    </source>
</evidence>
<keyword evidence="5 14" id="KW-0547">Nucleotide-binding</keyword>
<dbReference type="PANTHER" id="PTHR24056">
    <property type="entry name" value="CELL DIVISION PROTEIN KINASE"/>
    <property type="match status" value="1"/>
</dbReference>
<name>A0A1R2AKU6_9CILI</name>
<dbReference type="EC" id="2.7.11.22" evidence="2"/>
<sequence>MSFRFEKDLKRYTVLEKLGEGAYGRVFKAADKHTTEKVALKVIKLSLSTEGIPSSTIREICFLRTLQHPGIVNLKDVVLSEKRIVLVFDYMKSDLRNYLDENPIPHEETIKKFLVQILRAIHYCHSARIIHRDIKPQNILLDTAGNVLIADFGLSRNFQVPFKPYTLSVQTLWYRAPELLSGGKKYNTAIDIWSVGCLFAEMLSGSPRFPGMSEKDTLYMIYQLLVDPSLSEFPLGVDLGFFEMENPQWNKVDLADVYPNLNKDGFDLLQKMLCVDPDKRISALEALKHPYLESASQHFL</sequence>
<evidence type="ECO:0000256" key="2">
    <source>
        <dbReference type="ARBA" id="ARBA00012425"/>
    </source>
</evidence>
<dbReference type="InterPro" id="IPR017441">
    <property type="entry name" value="Protein_kinase_ATP_BS"/>
</dbReference>
<dbReference type="EMBL" id="MPUH01002409">
    <property type="protein sequence ID" value="OMJ65147.1"/>
    <property type="molecule type" value="Genomic_DNA"/>
</dbReference>
<accession>A0A1R2AKU6</accession>
<dbReference type="OrthoDB" id="1732493at2759"/>
<evidence type="ECO:0000256" key="14">
    <source>
        <dbReference type="PROSITE-ProRule" id="PRU10141"/>
    </source>
</evidence>
<comment type="catalytic activity">
    <reaction evidence="12">
        <text>L-threonyl-[protein] + ATP = O-phospho-L-threonyl-[protein] + ADP + H(+)</text>
        <dbReference type="Rhea" id="RHEA:46608"/>
        <dbReference type="Rhea" id="RHEA-COMP:11060"/>
        <dbReference type="Rhea" id="RHEA-COMP:11605"/>
        <dbReference type="ChEBI" id="CHEBI:15378"/>
        <dbReference type="ChEBI" id="CHEBI:30013"/>
        <dbReference type="ChEBI" id="CHEBI:30616"/>
        <dbReference type="ChEBI" id="CHEBI:61977"/>
        <dbReference type="ChEBI" id="CHEBI:456216"/>
        <dbReference type="EC" id="2.7.11.22"/>
    </reaction>
</comment>
<comment type="catalytic activity">
    <reaction evidence="13">
        <text>L-seryl-[protein] + ATP = O-phospho-L-seryl-[protein] + ADP + H(+)</text>
        <dbReference type="Rhea" id="RHEA:17989"/>
        <dbReference type="Rhea" id="RHEA-COMP:9863"/>
        <dbReference type="Rhea" id="RHEA-COMP:11604"/>
        <dbReference type="ChEBI" id="CHEBI:15378"/>
        <dbReference type="ChEBI" id="CHEBI:29999"/>
        <dbReference type="ChEBI" id="CHEBI:30616"/>
        <dbReference type="ChEBI" id="CHEBI:83421"/>
        <dbReference type="ChEBI" id="CHEBI:456216"/>
        <dbReference type="EC" id="2.7.11.22"/>
    </reaction>
</comment>
<dbReference type="Gene3D" id="1.10.510.10">
    <property type="entry name" value="Transferase(Phosphotransferase) domain 1"/>
    <property type="match status" value="1"/>
</dbReference>
<keyword evidence="4" id="KW-0808">Transferase</keyword>
<evidence type="ECO:0000256" key="15">
    <source>
        <dbReference type="RuleBase" id="RU000304"/>
    </source>
</evidence>
<feature type="binding site" evidence="14">
    <location>
        <position position="41"/>
    </location>
    <ligand>
        <name>ATP</name>
        <dbReference type="ChEBI" id="CHEBI:30616"/>
    </ligand>
</feature>
<dbReference type="Pfam" id="PF00069">
    <property type="entry name" value="Pkinase"/>
    <property type="match status" value="1"/>
</dbReference>
<proteinExistence type="inferred from homology"/>
<keyword evidence="3 15" id="KW-0723">Serine/threonine-protein kinase</keyword>
<dbReference type="Proteomes" id="UP000187209">
    <property type="component" value="Unassembled WGS sequence"/>
</dbReference>
<evidence type="ECO:0000256" key="12">
    <source>
        <dbReference type="ARBA" id="ARBA00047811"/>
    </source>
</evidence>
<dbReference type="PROSITE" id="PS00107">
    <property type="entry name" value="PROTEIN_KINASE_ATP"/>
    <property type="match status" value="1"/>
</dbReference>
<dbReference type="FunFam" id="3.30.200.20:FF:000375">
    <property type="entry name" value="Cell division related protein kinase 2"/>
    <property type="match status" value="1"/>
</dbReference>
<evidence type="ECO:0000313" key="17">
    <source>
        <dbReference type="EMBL" id="OMJ65147.1"/>
    </source>
</evidence>
<evidence type="ECO:0000256" key="3">
    <source>
        <dbReference type="ARBA" id="ARBA00022527"/>
    </source>
</evidence>